<dbReference type="InterPro" id="IPR024047">
    <property type="entry name" value="MM3350-like_sf"/>
</dbReference>
<dbReference type="Proteomes" id="UP000195442">
    <property type="component" value="Unassembled WGS sequence"/>
</dbReference>
<proteinExistence type="predicted"/>
<dbReference type="AlphaFoldDB" id="A0A1R4HC99"/>
<dbReference type="EMBL" id="FUKJ01000301">
    <property type="protein sequence ID" value="SJM93884.1"/>
    <property type="molecule type" value="Genomic_DNA"/>
</dbReference>
<accession>A0A1R4HC99</accession>
<keyword evidence="3" id="KW-1185">Reference proteome</keyword>
<gene>
    <name evidence="2" type="ORF">CRENPOLYSF2_370010</name>
</gene>
<evidence type="ECO:0000313" key="3">
    <source>
        <dbReference type="Proteomes" id="UP000195442"/>
    </source>
</evidence>
<sequence length="187" mass="21611">MTLKPANIYQLKITLSDSKPPIWRRVLVASDINLAVFHTVLQVVMGWEDCHLHQFDTGQVFYAPAYDDDFGMESEEESKYKLLQLLKKEKDKIMYEYDFGDGWRHKIELEKILPFDAKAILPICIKGKLACPPEDCGGIWGYADLVDAIADPNHPDREELLDWIGEEFDPNYFNLDEINAKLAKLFK</sequence>
<dbReference type="Gene3D" id="3.10.290.30">
    <property type="entry name" value="MM3350-like"/>
    <property type="match status" value="1"/>
</dbReference>
<dbReference type="SUPFAM" id="SSF159941">
    <property type="entry name" value="MM3350-like"/>
    <property type="match status" value="1"/>
</dbReference>
<name>A0A1R4HC99_9GAMM</name>
<dbReference type="PANTHER" id="PTHR41878">
    <property type="entry name" value="LEXA REPRESSOR-RELATED"/>
    <property type="match status" value="1"/>
</dbReference>
<dbReference type="OrthoDB" id="9816539at2"/>
<evidence type="ECO:0000313" key="2">
    <source>
        <dbReference type="EMBL" id="SJM93884.1"/>
    </source>
</evidence>
<protein>
    <recommendedName>
        <fullName evidence="1">Plasmid pRiA4b Orf3-like domain-containing protein</fullName>
    </recommendedName>
</protein>
<dbReference type="InterPro" id="IPR012912">
    <property type="entry name" value="Plasmid_pRiA4b_Orf3-like"/>
</dbReference>
<evidence type="ECO:0000259" key="1">
    <source>
        <dbReference type="Pfam" id="PF07929"/>
    </source>
</evidence>
<dbReference type="RefSeq" id="WP_087147564.1">
    <property type="nucleotide sequence ID" value="NZ_FUKJ01000301.1"/>
</dbReference>
<dbReference type="PANTHER" id="PTHR41878:SF1">
    <property type="entry name" value="TNPR PROTEIN"/>
    <property type="match status" value="1"/>
</dbReference>
<organism evidence="2 3">
    <name type="scientific">Crenothrix polyspora</name>
    <dbReference type="NCBI Taxonomy" id="360316"/>
    <lineage>
        <taxon>Bacteria</taxon>
        <taxon>Pseudomonadati</taxon>
        <taxon>Pseudomonadota</taxon>
        <taxon>Gammaproteobacteria</taxon>
        <taxon>Methylococcales</taxon>
        <taxon>Crenotrichaceae</taxon>
        <taxon>Crenothrix</taxon>
    </lineage>
</organism>
<reference evidence="3" key="1">
    <citation type="submission" date="2017-02" db="EMBL/GenBank/DDBJ databases">
        <authorList>
            <person name="Daims H."/>
        </authorList>
    </citation>
    <scope>NUCLEOTIDE SEQUENCE [LARGE SCALE GENOMIC DNA]</scope>
</reference>
<dbReference type="Pfam" id="PF07929">
    <property type="entry name" value="PRiA4_ORF3"/>
    <property type="match status" value="1"/>
</dbReference>
<feature type="domain" description="Plasmid pRiA4b Orf3-like" evidence="1">
    <location>
        <begin position="8"/>
        <end position="177"/>
    </location>
</feature>